<reference evidence="1 2" key="1">
    <citation type="submission" date="2016-10" db="EMBL/GenBank/DDBJ databases">
        <authorList>
            <person name="de Groot N.N."/>
        </authorList>
    </citation>
    <scope>NUCLEOTIDE SEQUENCE [LARGE SCALE GENOMIC DNA]</scope>
    <source>
        <strain evidence="1 2">DSM 23413</strain>
    </source>
</reference>
<dbReference type="EMBL" id="FNVD01000018">
    <property type="protein sequence ID" value="SEG23377.1"/>
    <property type="molecule type" value="Genomic_DNA"/>
</dbReference>
<evidence type="ECO:0000313" key="1">
    <source>
        <dbReference type="EMBL" id="SEG23377.1"/>
    </source>
</evidence>
<gene>
    <name evidence="1" type="ORF">SAMN05421751_11836</name>
</gene>
<organism evidence="1 2">
    <name type="scientific">Jhaorihella thermophila</name>
    <dbReference type="NCBI Taxonomy" id="488547"/>
    <lineage>
        <taxon>Bacteria</taxon>
        <taxon>Pseudomonadati</taxon>
        <taxon>Pseudomonadota</taxon>
        <taxon>Alphaproteobacteria</taxon>
        <taxon>Rhodobacterales</taxon>
        <taxon>Paracoccaceae</taxon>
        <taxon>Jhaorihella</taxon>
    </lineage>
</organism>
<dbReference type="OrthoDB" id="7257684at2"/>
<dbReference type="Proteomes" id="UP000236742">
    <property type="component" value="Unassembled WGS sequence"/>
</dbReference>
<accession>A0A1H5YIK3</accession>
<dbReference type="RefSeq" id="WP_104009032.1">
    <property type="nucleotide sequence ID" value="NZ_FNVD01000018.1"/>
</dbReference>
<evidence type="ECO:0000313" key="2">
    <source>
        <dbReference type="Proteomes" id="UP000236742"/>
    </source>
</evidence>
<protein>
    <submittedName>
        <fullName evidence="1">Uncharacterized protein</fullName>
    </submittedName>
</protein>
<dbReference type="AlphaFoldDB" id="A0A1H5YIK3"/>
<keyword evidence="2" id="KW-1185">Reference proteome</keyword>
<sequence length="175" mass="20299">MSYDRIRLYDAGRFHDTELPDWYHKAERLSETERVDFHRAFDRVLDCEHTLLTEEGLLGGALEIRFWPSEIHGIFVLVETPLSIVEQIVILNPADWLPFLSRYLAPLITVANQSSLIAHHNRIGNAFIAWARHGEGSHVDRETGLSRIDLDNDRTRRMAQQARAAMERERREGRA</sequence>
<name>A0A1H5YIK3_9RHOB</name>
<proteinExistence type="predicted"/>